<keyword evidence="5" id="KW-0676">Redox-active center</keyword>
<comment type="caution">
    <text evidence="8">The sequence shown here is derived from an EMBL/GenBank/DDBJ whole genome shotgun (WGS) entry which is preliminary data.</text>
</comment>
<organism evidence="8 9">
    <name type="scientific">Cohnella zeiphila</name>
    <dbReference type="NCBI Taxonomy" id="2761120"/>
    <lineage>
        <taxon>Bacteria</taxon>
        <taxon>Bacillati</taxon>
        <taxon>Bacillota</taxon>
        <taxon>Bacilli</taxon>
        <taxon>Bacillales</taxon>
        <taxon>Paenibacillaceae</taxon>
        <taxon>Cohnella</taxon>
    </lineage>
</organism>
<evidence type="ECO:0000256" key="2">
    <source>
        <dbReference type="ARBA" id="ARBA00022748"/>
    </source>
</evidence>
<evidence type="ECO:0000313" key="9">
    <source>
        <dbReference type="Proteomes" id="UP000564644"/>
    </source>
</evidence>
<dbReference type="PANTHER" id="PTHR42852:SF6">
    <property type="entry name" value="THIOL:DISULFIDE INTERCHANGE PROTEIN DSBE"/>
    <property type="match status" value="1"/>
</dbReference>
<dbReference type="PROSITE" id="PS51352">
    <property type="entry name" value="THIOREDOXIN_2"/>
    <property type="match status" value="1"/>
</dbReference>
<dbReference type="Pfam" id="PF00578">
    <property type="entry name" value="AhpC-TSA"/>
    <property type="match status" value="1"/>
</dbReference>
<keyword evidence="6" id="KW-1133">Transmembrane helix</keyword>
<gene>
    <name evidence="8" type="ORF">H7C18_33380</name>
</gene>
<dbReference type="InterPro" id="IPR017937">
    <property type="entry name" value="Thioredoxin_CS"/>
</dbReference>
<dbReference type="Proteomes" id="UP000564644">
    <property type="component" value="Unassembled WGS sequence"/>
</dbReference>
<evidence type="ECO:0000256" key="5">
    <source>
        <dbReference type="ARBA" id="ARBA00023284"/>
    </source>
</evidence>
<dbReference type="GO" id="GO:0016491">
    <property type="term" value="F:oxidoreductase activity"/>
    <property type="evidence" value="ECO:0007669"/>
    <property type="project" value="InterPro"/>
</dbReference>
<dbReference type="SUPFAM" id="SSF52833">
    <property type="entry name" value="Thioredoxin-like"/>
    <property type="match status" value="1"/>
</dbReference>
<dbReference type="InterPro" id="IPR050553">
    <property type="entry name" value="Thioredoxin_ResA/DsbE_sf"/>
</dbReference>
<dbReference type="PANTHER" id="PTHR42852">
    <property type="entry name" value="THIOL:DISULFIDE INTERCHANGE PROTEIN DSBE"/>
    <property type="match status" value="1"/>
</dbReference>
<keyword evidence="3" id="KW-0735">Signal-anchor</keyword>
<keyword evidence="6" id="KW-0812">Transmembrane</keyword>
<keyword evidence="9" id="KW-1185">Reference proteome</keyword>
<accession>A0A7X0STH9</accession>
<name>A0A7X0STH9_9BACL</name>
<feature type="transmembrane region" description="Helical" evidence="6">
    <location>
        <begin position="31"/>
        <end position="50"/>
    </location>
</feature>
<dbReference type="GO" id="GO:0030313">
    <property type="term" value="C:cell envelope"/>
    <property type="evidence" value="ECO:0007669"/>
    <property type="project" value="UniProtKB-SubCell"/>
</dbReference>
<dbReference type="GO" id="GO:0017004">
    <property type="term" value="P:cytochrome complex assembly"/>
    <property type="evidence" value="ECO:0007669"/>
    <property type="project" value="UniProtKB-KW"/>
</dbReference>
<dbReference type="CDD" id="cd02966">
    <property type="entry name" value="TlpA_like_family"/>
    <property type="match status" value="1"/>
</dbReference>
<keyword evidence="4" id="KW-1015">Disulfide bond</keyword>
<evidence type="ECO:0000256" key="1">
    <source>
        <dbReference type="ARBA" id="ARBA00004196"/>
    </source>
</evidence>
<proteinExistence type="predicted"/>
<dbReference type="InterPro" id="IPR000866">
    <property type="entry name" value="AhpC/TSA"/>
</dbReference>
<evidence type="ECO:0000313" key="8">
    <source>
        <dbReference type="EMBL" id="MBB6735815.1"/>
    </source>
</evidence>
<dbReference type="InterPro" id="IPR036249">
    <property type="entry name" value="Thioredoxin-like_sf"/>
</dbReference>
<keyword evidence="6" id="KW-0472">Membrane</keyword>
<evidence type="ECO:0000256" key="4">
    <source>
        <dbReference type="ARBA" id="ARBA00023157"/>
    </source>
</evidence>
<feature type="domain" description="Thioredoxin" evidence="7">
    <location>
        <begin position="56"/>
        <end position="195"/>
    </location>
</feature>
<protein>
    <submittedName>
        <fullName evidence="8">Redoxin domain-containing protein</fullName>
    </submittedName>
</protein>
<dbReference type="InterPro" id="IPR013766">
    <property type="entry name" value="Thioredoxin_domain"/>
</dbReference>
<dbReference type="Gene3D" id="3.40.30.10">
    <property type="entry name" value="Glutaredoxin"/>
    <property type="match status" value="1"/>
</dbReference>
<comment type="subcellular location">
    <subcellularLocation>
        <location evidence="1">Cell envelope</location>
    </subcellularLocation>
</comment>
<evidence type="ECO:0000256" key="3">
    <source>
        <dbReference type="ARBA" id="ARBA00022968"/>
    </source>
</evidence>
<sequence>MPSAGEATEDRTRRIFPGGESVKKHRKPIQYLILAFAVLIGGYAIGRSFFTTQSVLKAGSEAPAFELADLSGQTHDLDSYKGKPLVLNFWGTFCPPCRDEMPALQKEYDKWKDQGLQLVGINLSEDRISVQQFAASVGARFPILLDRNKITEKRYGLKEYPTTFFISSDGHIQEIAIGGPMSEEDIDSHIKRLFETSPKS</sequence>
<evidence type="ECO:0000259" key="7">
    <source>
        <dbReference type="PROSITE" id="PS51352"/>
    </source>
</evidence>
<evidence type="ECO:0000256" key="6">
    <source>
        <dbReference type="SAM" id="Phobius"/>
    </source>
</evidence>
<dbReference type="PROSITE" id="PS00194">
    <property type="entry name" value="THIOREDOXIN_1"/>
    <property type="match status" value="1"/>
</dbReference>
<dbReference type="EMBL" id="JACJVO010000056">
    <property type="protein sequence ID" value="MBB6735815.1"/>
    <property type="molecule type" value="Genomic_DNA"/>
</dbReference>
<reference evidence="8 9" key="1">
    <citation type="submission" date="2020-08" db="EMBL/GenBank/DDBJ databases">
        <title>Cohnella phylogeny.</title>
        <authorList>
            <person name="Dunlap C."/>
        </authorList>
    </citation>
    <scope>NUCLEOTIDE SEQUENCE [LARGE SCALE GENOMIC DNA]</scope>
    <source>
        <strain evidence="8 9">CBP 2801</strain>
    </source>
</reference>
<dbReference type="AlphaFoldDB" id="A0A7X0STH9"/>
<dbReference type="GO" id="GO:0016209">
    <property type="term" value="F:antioxidant activity"/>
    <property type="evidence" value="ECO:0007669"/>
    <property type="project" value="InterPro"/>
</dbReference>
<keyword evidence="2" id="KW-0201">Cytochrome c-type biogenesis</keyword>